<dbReference type="AlphaFoldDB" id="A0A926EFW8"/>
<dbReference type="EMBL" id="JACRSY010000002">
    <property type="protein sequence ID" value="MBC8578200.1"/>
    <property type="molecule type" value="Genomic_DNA"/>
</dbReference>
<organism evidence="2 3">
    <name type="scientific">Zhenhengia yiwuensis</name>
    <dbReference type="NCBI Taxonomy" id="2763666"/>
    <lineage>
        <taxon>Bacteria</taxon>
        <taxon>Bacillati</taxon>
        <taxon>Bacillota</taxon>
        <taxon>Clostridia</taxon>
        <taxon>Lachnospirales</taxon>
        <taxon>Lachnospiraceae</taxon>
        <taxon>Zhenhengia</taxon>
    </lineage>
</organism>
<gene>
    <name evidence="2" type="ORF">H8718_01420</name>
</gene>
<comment type="caution">
    <text evidence="2">The sequence shown here is derived from an EMBL/GenBank/DDBJ whole genome shotgun (WGS) entry which is preliminary data.</text>
</comment>
<dbReference type="Proteomes" id="UP000655830">
    <property type="component" value="Unassembled WGS sequence"/>
</dbReference>
<accession>A0A926EFW8</accession>
<proteinExistence type="predicted"/>
<evidence type="ECO:0000313" key="3">
    <source>
        <dbReference type="Proteomes" id="UP000655830"/>
    </source>
</evidence>
<protein>
    <submittedName>
        <fullName evidence="2">Uncharacterized protein</fullName>
    </submittedName>
</protein>
<evidence type="ECO:0000256" key="1">
    <source>
        <dbReference type="SAM" id="Phobius"/>
    </source>
</evidence>
<name>A0A926EFW8_9FIRM</name>
<feature type="transmembrane region" description="Helical" evidence="1">
    <location>
        <begin position="48"/>
        <end position="67"/>
    </location>
</feature>
<evidence type="ECO:0000313" key="2">
    <source>
        <dbReference type="EMBL" id="MBC8578200.1"/>
    </source>
</evidence>
<dbReference type="RefSeq" id="WP_249331257.1">
    <property type="nucleotide sequence ID" value="NZ_JACRSY010000002.1"/>
</dbReference>
<keyword evidence="1" id="KW-0472">Membrane</keyword>
<reference evidence="2" key="1">
    <citation type="submission" date="2020-08" db="EMBL/GenBank/DDBJ databases">
        <title>Genome public.</title>
        <authorList>
            <person name="Liu C."/>
            <person name="Sun Q."/>
        </authorList>
    </citation>
    <scope>NUCLEOTIDE SEQUENCE</scope>
    <source>
        <strain evidence="2">NSJ-12</strain>
    </source>
</reference>
<keyword evidence="1" id="KW-1133">Transmembrane helix</keyword>
<keyword evidence="1" id="KW-0812">Transmembrane</keyword>
<feature type="transmembrane region" description="Helical" evidence="1">
    <location>
        <begin position="6"/>
        <end position="23"/>
    </location>
</feature>
<keyword evidence="3" id="KW-1185">Reference proteome</keyword>
<sequence length="163" mass="18812">MEIIWSYVLIAIITLVLITIRMLNNKIVNDFLKEHETAEKYVIFKKDFFFTVAKICVVCTILINGLTLYGHQRMNTQSIVLTVLIVGMCLISCMSFVAVDENKAFNIAGYLVEEDAIKDIQIKEHKNRLSCKVLFKEEINGYQGMEFCIFGQKREAFINKVEQ</sequence>
<feature type="transmembrane region" description="Helical" evidence="1">
    <location>
        <begin position="79"/>
        <end position="99"/>
    </location>
</feature>